<keyword evidence="3" id="KW-1185">Reference proteome</keyword>
<evidence type="ECO:0000256" key="1">
    <source>
        <dbReference type="SAM" id="Phobius"/>
    </source>
</evidence>
<dbReference type="EMBL" id="FNPB01000001">
    <property type="protein sequence ID" value="SDX64952.1"/>
    <property type="molecule type" value="Genomic_DNA"/>
</dbReference>
<evidence type="ECO:0000313" key="3">
    <source>
        <dbReference type="Proteomes" id="UP000199170"/>
    </source>
</evidence>
<dbReference type="RefSeq" id="WP_245705703.1">
    <property type="nucleotide sequence ID" value="NZ_FNPB01000001.1"/>
</dbReference>
<dbReference type="STRING" id="660517.SAMN04487946_101533"/>
<name>A0A1H3DEM8_9EURY</name>
<keyword evidence="1" id="KW-0812">Transmembrane</keyword>
<reference evidence="3" key="1">
    <citation type="submission" date="2016-10" db="EMBL/GenBank/DDBJ databases">
        <authorList>
            <person name="Varghese N."/>
            <person name="Submissions S."/>
        </authorList>
    </citation>
    <scope>NUCLEOTIDE SEQUENCE [LARGE SCALE GENOMIC DNA]</scope>
    <source>
        <strain evidence="3">CGMCC 1.10118</strain>
    </source>
</reference>
<gene>
    <name evidence="2" type="ORF">SAMN04487946_101533</name>
</gene>
<keyword evidence="1" id="KW-0472">Membrane</keyword>
<organism evidence="2 3">
    <name type="scientific">Halobellus clavatus</name>
    <dbReference type="NCBI Taxonomy" id="660517"/>
    <lineage>
        <taxon>Archaea</taxon>
        <taxon>Methanobacteriati</taxon>
        <taxon>Methanobacteriota</taxon>
        <taxon>Stenosarchaea group</taxon>
        <taxon>Halobacteria</taxon>
        <taxon>Halobacteriales</taxon>
        <taxon>Haloferacaceae</taxon>
        <taxon>Halobellus</taxon>
    </lineage>
</organism>
<evidence type="ECO:0000313" key="2">
    <source>
        <dbReference type="EMBL" id="SDX64952.1"/>
    </source>
</evidence>
<sequence length="82" mass="8318">MTAGSGSDGGLTGGIGHHFVRFIAVVVAVDAFGLGAWWLLPAGGSIRTGVLLGTLVVAPLLGFLIVYAPAVSAARRRTGDER</sequence>
<proteinExistence type="predicted"/>
<keyword evidence="1" id="KW-1133">Transmembrane helix</keyword>
<feature type="transmembrane region" description="Helical" evidence="1">
    <location>
        <begin position="46"/>
        <end position="68"/>
    </location>
</feature>
<protein>
    <submittedName>
        <fullName evidence="2">Uncharacterized protein</fullName>
    </submittedName>
</protein>
<dbReference type="AlphaFoldDB" id="A0A1H3DEM8"/>
<accession>A0A1H3DEM8</accession>
<dbReference type="Proteomes" id="UP000199170">
    <property type="component" value="Unassembled WGS sequence"/>
</dbReference>
<feature type="transmembrane region" description="Helical" evidence="1">
    <location>
        <begin position="19"/>
        <end position="40"/>
    </location>
</feature>